<evidence type="ECO:0000259" key="2">
    <source>
        <dbReference type="PROSITE" id="PS50011"/>
    </source>
</evidence>
<evidence type="ECO:0000313" key="4">
    <source>
        <dbReference type="Proteomes" id="UP000812966"/>
    </source>
</evidence>
<feature type="domain" description="Protein kinase" evidence="2">
    <location>
        <begin position="1"/>
        <end position="457"/>
    </location>
</feature>
<organism evidence="3 4">
    <name type="scientific">Filobasidium floriforme</name>
    <dbReference type="NCBI Taxonomy" id="5210"/>
    <lineage>
        <taxon>Eukaryota</taxon>
        <taxon>Fungi</taxon>
        <taxon>Dikarya</taxon>
        <taxon>Basidiomycota</taxon>
        <taxon>Agaricomycotina</taxon>
        <taxon>Tremellomycetes</taxon>
        <taxon>Filobasidiales</taxon>
        <taxon>Filobasidiaceae</taxon>
        <taxon>Filobasidium</taxon>
    </lineage>
</organism>
<dbReference type="SUPFAM" id="SSF56112">
    <property type="entry name" value="Protein kinase-like (PK-like)"/>
    <property type="match status" value="1"/>
</dbReference>
<feature type="region of interest" description="Disordered" evidence="1">
    <location>
        <begin position="380"/>
        <end position="402"/>
    </location>
</feature>
<dbReference type="PROSITE" id="PS50011">
    <property type="entry name" value="PROTEIN_KINASE_DOM"/>
    <property type="match status" value="1"/>
</dbReference>
<dbReference type="GO" id="GO:0004672">
    <property type="term" value="F:protein kinase activity"/>
    <property type="evidence" value="ECO:0007669"/>
    <property type="project" value="InterPro"/>
</dbReference>
<feature type="region of interest" description="Disordered" evidence="1">
    <location>
        <begin position="425"/>
        <end position="457"/>
    </location>
</feature>
<evidence type="ECO:0000256" key="1">
    <source>
        <dbReference type="SAM" id="MobiDB-lite"/>
    </source>
</evidence>
<gene>
    <name evidence="3" type="ORF">FFLO_02374</name>
</gene>
<dbReference type="EMBL" id="JABELV010000037">
    <property type="protein sequence ID" value="KAG7562189.1"/>
    <property type="molecule type" value="Genomic_DNA"/>
</dbReference>
<keyword evidence="4" id="KW-1185">Reference proteome</keyword>
<evidence type="ECO:0000313" key="3">
    <source>
        <dbReference type="EMBL" id="KAG7562189.1"/>
    </source>
</evidence>
<name>A0A8K0NRU5_9TREE</name>
<dbReference type="Gene3D" id="1.10.510.10">
    <property type="entry name" value="Transferase(Phosphotransferase) domain 1"/>
    <property type="match status" value="1"/>
</dbReference>
<dbReference type="AlphaFoldDB" id="A0A8K0NRU5"/>
<dbReference type="Proteomes" id="UP000812966">
    <property type="component" value="Unassembled WGS sequence"/>
</dbReference>
<dbReference type="InterPro" id="IPR000719">
    <property type="entry name" value="Prot_kinase_dom"/>
</dbReference>
<dbReference type="InterPro" id="IPR011009">
    <property type="entry name" value="Kinase-like_dom_sf"/>
</dbReference>
<proteinExistence type="predicted"/>
<dbReference type="GO" id="GO:0005524">
    <property type="term" value="F:ATP binding"/>
    <property type="evidence" value="ECO:0007669"/>
    <property type="project" value="InterPro"/>
</dbReference>
<protein>
    <recommendedName>
        <fullName evidence="2">Protein kinase domain-containing protein</fullName>
    </recommendedName>
</protein>
<dbReference type="Pfam" id="PF00069">
    <property type="entry name" value="Pkinase"/>
    <property type="match status" value="1"/>
</dbReference>
<sequence length="457" mass="51656">MLEGGMTLEIMNETHQVQQYTIKDVKRLFTNGQILGSRTVVWAANIEAQSDDALEMPSGKDLQLIIKSAWLERDLVRHELDVLEWIQRKGKLEPGSEVEYNIPIPIGRVLGTSSQPLKLKEWVTFDGQKLISTIATFCVRATRIPDQIDIHQLWAVARSLLQTLRFLHRAGIHYRDLHPGNILMTEAAGPQRCVLVDFGNARILKARKGELGDIVNPPDDGTVNKEDCRAGNDYFMSRRIHILSEDMKQLGRLERGLPAFRRHCQGDPDGPEEIAAQETDIANEKKNLENPAYNHRYVDDWESALYWLLFQANASLEASLEGKNSKTIVENCLTQILHLDVKKDLWSDTAEFRAASCVVIPYTKAVESWRALVDKCQTDLDSPASQNDPDRPAAVIESGPDPKEMACFDKIIQIVQEAELRFAPKEEHDLMGPAGPSIKRAYPDQPDNDYNKRSKNL</sequence>
<comment type="caution">
    <text evidence="3">The sequence shown here is derived from an EMBL/GenBank/DDBJ whole genome shotgun (WGS) entry which is preliminary data.</text>
</comment>
<accession>A0A8K0NRU5</accession>
<reference evidence="3" key="1">
    <citation type="submission" date="2020-04" db="EMBL/GenBank/DDBJ databases">
        <title>Analysis of mating type loci in Filobasidium floriforme.</title>
        <authorList>
            <person name="Nowrousian M."/>
        </authorList>
    </citation>
    <scope>NUCLEOTIDE SEQUENCE</scope>
    <source>
        <strain evidence="3">CBS 6242</strain>
    </source>
</reference>